<reference evidence="8 9" key="1">
    <citation type="submission" date="2014-04" db="EMBL/GenBank/DDBJ databases">
        <authorList>
            <consortium name="DOE Joint Genome Institute"/>
            <person name="Kuo A."/>
            <person name="Ruytinx J."/>
            <person name="Rineau F."/>
            <person name="Colpaert J."/>
            <person name="Kohler A."/>
            <person name="Nagy L.G."/>
            <person name="Floudas D."/>
            <person name="Copeland A."/>
            <person name="Barry K.W."/>
            <person name="Cichocki N."/>
            <person name="Veneault-Fourrey C."/>
            <person name="LaButti K."/>
            <person name="Lindquist E.A."/>
            <person name="Lipzen A."/>
            <person name="Lundell T."/>
            <person name="Morin E."/>
            <person name="Murat C."/>
            <person name="Sun H."/>
            <person name="Tunlid A."/>
            <person name="Henrissat B."/>
            <person name="Grigoriev I.V."/>
            <person name="Hibbett D.S."/>
            <person name="Martin F."/>
            <person name="Nordberg H.P."/>
            <person name="Cantor M.N."/>
            <person name="Hua S.X."/>
        </authorList>
    </citation>
    <scope>NUCLEOTIDE SEQUENCE [LARGE SCALE GENOMIC DNA]</scope>
    <source>
        <strain evidence="8 9">UH-Slu-Lm8-n1</strain>
    </source>
</reference>
<proteinExistence type="predicted"/>
<organism evidence="8 9">
    <name type="scientific">Suillus luteus UH-Slu-Lm8-n1</name>
    <dbReference type="NCBI Taxonomy" id="930992"/>
    <lineage>
        <taxon>Eukaryota</taxon>
        <taxon>Fungi</taxon>
        <taxon>Dikarya</taxon>
        <taxon>Basidiomycota</taxon>
        <taxon>Agaricomycotina</taxon>
        <taxon>Agaricomycetes</taxon>
        <taxon>Agaricomycetidae</taxon>
        <taxon>Boletales</taxon>
        <taxon>Suillineae</taxon>
        <taxon>Suillaceae</taxon>
        <taxon>Suillus</taxon>
    </lineage>
</organism>
<protein>
    <recommendedName>
        <fullName evidence="7">BHLH domain-containing protein</fullName>
    </recommendedName>
</protein>
<evidence type="ECO:0000256" key="4">
    <source>
        <dbReference type="ARBA" id="ARBA00023163"/>
    </source>
</evidence>
<dbReference type="InterPro" id="IPR036638">
    <property type="entry name" value="HLH_DNA-bd_sf"/>
</dbReference>
<dbReference type="Proteomes" id="UP000054485">
    <property type="component" value="Unassembled WGS sequence"/>
</dbReference>
<dbReference type="GO" id="GO:0005634">
    <property type="term" value="C:nucleus"/>
    <property type="evidence" value="ECO:0007669"/>
    <property type="project" value="UniProtKB-SubCell"/>
</dbReference>
<reference evidence="9" key="2">
    <citation type="submission" date="2015-01" db="EMBL/GenBank/DDBJ databases">
        <title>Evolutionary Origins and Diversification of the Mycorrhizal Mutualists.</title>
        <authorList>
            <consortium name="DOE Joint Genome Institute"/>
            <consortium name="Mycorrhizal Genomics Consortium"/>
            <person name="Kohler A."/>
            <person name="Kuo A."/>
            <person name="Nagy L.G."/>
            <person name="Floudas D."/>
            <person name="Copeland A."/>
            <person name="Barry K.W."/>
            <person name="Cichocki N."/>
            <person name="Veneault-Fourrey C."/>
            <person name="LaButti K."/>
            <person name="Lindquist E.A."/>
            <person name="Lipzen A."/>
            <person name="Lundell T."/>
            <person name="Morin E."/>
            <person name="Murat C."/>
            <person name="Riley R."/>
            <person name="Ohm R."/>
            <person name="Sun H."/>
            <person name="Tunlid A."/>
            <person name="Henrissat B."/>
            <person name="Grigoriev I.V."/>
            <person name="Hibbett D.S."/>
            <person name="Martin F."/>
        </authorList>
    </citation>
    <scope>NUCLEOTIDE SEQUENCE [LARGE SCALE GENOMIC DNA]</scope>
    <source>
        <strain evidence="9">UH-Slu-Lm8-n1</strain>
    </source>
</reference>
<feature type="compositionally biased region" description="Acidic residues" evidence="6">
    <location>
        <begin position="367"/>
        <end position="376"/>
    </location>
</feature>
<comment type="subcellular location">
    <subcellularLocation>
        <location evidence="1">Nucleus</location>
    </subcellularLocation>
</comment>
<dbReference type="Pfam" id="PF00010">
    <property type="entry name" value="HLH"/>
    <property type="match status" value="1"/>
</dbReference>
<dbReference type="GO" id="GO:0000978">
    <property type="term" value="F:RNA polymerase II cis-regulatory region sequence-specific DNA binding"/>
    <property type="evidence" value="ECO:0007669"/>
    <property type="project" value="TreeGrafter"/>
</dbReference>
<name>A0A0D0AEL1_9AGAM</name>
<keyword evidence="2" id="KW-0805">Transcription regulation</keyword>
<feature type="domain" description="BHLH" evidence="7">
    <location>
        <begin position="226"/>
        <end position="320"/>
    </location>
</feature>
<dbReference type="InParanoid" id="A0A0D0AEL1"/>
<dbReference type="HOGENOM" id="CLU_051713_0_0_1"/>
<dbReference type="PROSITE" id="PS50888">
    <property type="entry name" value="BHLH"/>
    <property type="match status" value="1"/>
</dbReference>
<evidence type="ECO:0000313" key="8">
    <source>
        <dbReference type="EMBL" id="KIK36539.1"/>
    </source>
</evidence>
<dbReference type="STRING" id="930992.A0A0D0AEL1"/>
<feature type="compositionally biased region" description="Basic and acidic residues" evidence="6">
    <location>
        <begin position="289"/>
        <end position="306"/>
    </location>
</feature>
<dbReference type="InterPro" id="IPR011598">
    <property type="entry name" value="bHLH_dom"/>
</dbReference>
<dbReference type="Gene3D" id="4.10.280.10">
    <property type="entry name" value="Helix-loop-helix DNA-binding domain"/>
    <property type="match status" value="1"/>
</dbReference>
<evidence type="ECO:0000256" key="5">
    <source>
        <dbReference type="ARBA" id="ARBA00023242"/>
    </source>
</evidence>
<dbReference type="GO" id="GO:0000981">
    <property type="term" value="F:DNA-binding transcription factor activity, RNA polymerase II-specific"/>
    <property type="evidence" value="ECO:0007669"/>
    <property type="project" value="TreeGrafter"/>
</dbReference>
<keyword evidence="3" id="KW-0238">DNA-binding</keyword>
<feature type="region of interest" description="Disordered" evidence="6">
    <location>
        <begin position="339"/>
        <end position="376"/>
    </location>
</feature>
<feature type="compositionally biased region" description="Polar residues" evidence="6">
    <location>
        <begin position="173"/>
        <end position="186"/>
    </location>
</feature>
<feature type="compositionally biased region" description="Polar residues" evidence="6">
    <location>
        <begin position="220"/>
        <end position="233"/>
    </location>
</feature>
<feature type="compositionally biased region" description="Low complexity" evidence="6">
    <location>
        <begin position="202"/>
        <end position="213"/>
    </location>
</feature>
<dbReference type="PANTHER" id="PTHR15741">
    <property type="entry name" value="BASIC HELIX-LOOP-HELIX ZIP TRANSCRIPTION FACTOR"/>
    <property type="match status" value="1"/>
</dbReference>
<evidence type="ECO:0000256" key="6">
    <source>
        <dbReference type="SAM" id="MobiDB-lite"/>
    </source>
</evidence>
<feature type="compositionally biased region" description="Low complexity" evidence="6">
    <location>
        <begin position="152"/>
        <end position="172"/>
    </location>
</feature>
<dbReference type="InterPro" id="IPR052207">
    <property type="entry name" value="Max-like/E-box_TFs"/>
</dbReference>
<dbReference type="OrthoDB" id="5778525at2759"/>
<feature type="region of interest" description="Disordered" evidence="6">
    <location>
        <begin position="62"/>
        <end position="238"/>
    </location>
</feature>
<keyword evidence="4" id="KW-0804">Transcription</keyword>
<gene>
    <name evidence="8" type="ORF">CY34DRAFT_811228</name>
</gene>
<dbReference type="PANTHER" id="PTHR15741:SF27">
    <property type="entry name" value="TRANSCRIPTION FACTOR AP-4"/>
    <property type="match status" value="1"/>
</dbReference>
<feature type="region of interest" description="Disordered" evidence="6">
    <location>
        <begin position="272"/>
        <end position="306"/>
    </location>
</feature>
<evidence type="ECO:0000313" key="9">
    <source>
        <dbReference type="Proteomes" id="UP000054485"/>
    </source>
</evidence>
<keyword evidence="9" id="KW-1185">Reference proteome</keyword>
<sequence length="376" mass="41216">MSLLTPTEAHAFQKFLSSLDTTDFSAAWNMQLEVSHEHMPPAHGREALAQATKDLMSLDTDKWRYPLPHTPSPRESPSEQPVTRHPQPQSNALSFLYSTRRERRVQSGDAAPPRSQPPTRSRTHIPPLQRTVDPSSVSTRTRARTFAFGNTSSSSSSSQSPIDPSSSVSSFSTHNTTPAPVSSNKRSPPADHTASNKRRRQSSVASQQVASASDAGRASTLLSPSQKKANHIQSEQKRRANIRRGYEALCDIVPSLREAMLAEAMEEEAAAAANGKKGGGGRRRCKGKAANDDNDKVDGRSGPKSEHVVLSKTIDYVTELLSEHDVFKQRLMVARSALPLDHPLLQRHPDAPPPLWERKWSGGDAKDGDEDDDEES</sequence>
<dbReference type="GO" id="GO:0046983">
    <property type="term" value="F:protein dimerization activity"/>
    <property type="evidence" value="ECO:0007669"/>
    <property type="project" value="InterPro"/>
</dbReference>
<accession>A0A0D0AEL1</accession>
<evidence type="ECO:0000256" key="1">
    <source>
        <dbReference type="ARBA" id="ARBA00004123"/>
    </source>
</evidence>
<dbReference type="SUPFAM" id="SSF47459">
    <property type="entry name" value="HLH, helix-loop-helix DNA-binding domain"/>
    <property type="match status" value="1"/>
</dbReference>
<evidence type="ECO:0000256" key="3">
    <source>
        <dbReference type="ARBA" id="ARBA00023125"/>
    </source>
</evidence>
<dbReference type="AlphaFoldDB" id="A0A0D0AEL1"/>
<feature type="compositionally biased region" description="Basic and acidic residues" evidence="6">
    <location>
        <begin position="356"/>
        <end position="366"/>
    </location>
</feature>
<dbReference type="EMBL" id="KN835521">
    <property type="protein sequence ID" value="KIK36539.1"/>
    <property type="molecule type" value="Genomic_DNA"/>
</dbReference>
<evidence type="ECO:0000256" key="2">
    <source>
        <dbReference type="ARBA" id="ARBA00023015"/>
    </source>
</evidence>
<keyword evidence="5" id="KW-0539">Nucleus</keyword>
<feature type="compositionally biased region" description="Polar residues" evidence="6">
    <location>
        <begin position="73"/>
        <end position="97"/>
    </location>
</feature>
<evidence type="ECO:0000259" key="7">
    <source>
        <dbReference type="PROSITE" id="PS50888"/>
    </source>
</evidence>